<name>A0A1Y5TI48_9RHOB</name>
<gene>
    <name evidence="2" type="ORF">PAM7066_03196</name>
</gene>
<dbReference type="Proteomes" id="UP000193870">
    <property type="component" value="Unassembled WGS sequence"/>
</dbReference>
<organism evidence="2 3">
    <name type="scientific">Palleronia marisminoris</name>
    <dbReference type="NCBI Taxonomy" id="315423"/>
    <lineage>
        <taxon>Bacteria</taxon>
        <taxon>Pseudomonadati</taxon>
        <taxon>Pseudomonadota</taxon>
        <taxon>Alphaproteobacteria</taxon>
        <taxon>Rhodobacterales</taxon>
        <taxon>Roseobacteraceae</taxon>
        <taxon>Palleronia</taxon>
    </lineage>
</organism>
<accession>A0A1Y5TI48</accession>
<evidence type="ECO:0000313" key="3">
    <source>
        <dbReference type="Proteomes" id="UP000193870"/>
    </source>
</evidence>
<feature type="region of interest" description="Disordered" evidence="1">
    <location>
        <begin position="58"/>
        <end position="82"/>
    </location>
</feature>
<dbReference type="RefSeq" id="WP_245749721.1">
    <property type="nucleotide sequence ID" value="NZ_FOPF01000012.1"/>
</dbReference>
<dbReference type="EMBL" id="FWFV01000011">
    <property type="protein sequence ID" value="SLN64461.1"/>
    <property type="molecule type" value="Genomic_DNA"/>
</dbReference>
<reference evidence="2 3" key="1">
    <citation type="submission" date="2017-03" db="EMBL/GenBank/DDBJ databases">
        <authorList>
            <person name="Afonso C.L."/>
            <person name="Miller P.J."/>
            <person name="Scott M.A."/>
            <person name="Spackman E."/>
            <person name="Goraichik I."/>
            <person name="Dimitrov K.M."/>
            <person name="Suarez D.L."/>
            <person name="Swayne D.E."/>
        </authorList>
    </citation>
    <scope>NUCLEOTIDE SEQUENCE [LARGE SCALE GENOMIC DNA]</scope>
    <source>
        <strain evidence="2 3">CECT 7066</strain>
    </source>
</reference>
<proteinExistence type="predicted"/>
<keyword evidence="3" id="KW-1185">Reference proteome</keyword>
<evidence type="ECO:0000313" key="2">
    <source>
        <dbReference type="EMBL" id="SLN64461.1"/>
    </source>
</evidence>
<evidence type="ECO:0000256" key="1">
    <source>
        <dbReference type="SAM" id="MobiDB-lite"/>
    </source>
</evidence>
<protein>
    <submittedName>
        <fullName evidence="2">Uncharacterized protein</fullName>
    </submittedName>
</protein>
<sequence length="82" mass="8738">MTRLLPKLCVSTATALGATTFAALQGRGLVACFMTYMVVGQTALVGAIACDLLRPDRPRRTPKGSSSQDYRLHGPCVLDAKQ</sequence>
<dbReference type="AlphaFoldDB" id="A0A1Y5TI48"/>